<evidence type="ECO:0000313" key="4">
    <source>
        <dbReference type="Proteomes" id="UP000006794"/>
    </source>
</evidence>
<dbReference type="GeneID" id="10795599"/>
<dbReference type="KEGG" id="hxa:Halxa_0245"/>
<protein>
    <recommendedName>
        <fullName evidence="2">DUF8115 domain-containing protein</fullName>
    </recommendedName>
</protein>
<geneLocation type="plasmid" evidence="3 4">
    <name>pHALXA03</name>
</geneLocation>
<proteinExistence type="predicted"/>
<dbReference type="InterPro" id="IPR058428">
    <property type="entry name" value="DUF8115"/>
</dbReference>
<dbReference type="RefSeq" id="WP_013876023.1">
    <property type="nucleotide sequence ID" value="NC_015659.1"/>
</dbReference>
<accession>F8DEP8</accession>
<feature type="region of interest" description="Disordered" evidence="1">
    <location>
        <begin position="1"/>
        <end position="43"/>
    </location>
</feature>
<feature type="domain" description="DUF8115" evidence="2">
    <location>
        <begin position="1"/>
        <end position="134"/>
    </location>
</feature>
<evidence type="ECO:0000256" key="1">
    <source>
        <dbReference type="SAM" id="MobiDB-lite"/>
    </source>
</evidence>
<dbReference type="AlphaFoldDB" id="F8DEP8"/>
<evidence type="ECO:0000259" key="2">
    <source>
        <dbReference type="Pfam" id="PF26424"/>
    </source>
</evidence>
<sequence>MSNDEQEAEALLQGAQENELHKAEAVGDSDGNDGDDDDEQSLEDAVADAFRAIDDGEKNEHVATRDRNLSALFIGLDEADRLEALGELVAAELDEDPEDSQAGVFRHLVRYAIADLDEELLEAGADGLAAYEKAKAQERAEQVEKSGF</sequence>
<dbReference type="Proteomes" id="UP000006794">
    <property type="component" value="Plasmid pHALXA03"/>
</dbReference>
<keyword evidence="3" id="KW-0614">Plasmid</keyword>
<dbReference type="Pfam" id="PF26424">
    <property type="entry name" value="DUF8115"/>
    <property type="match status" value="1"/>
</dbReference>
<name>F8DEP8_HALXS</name>
<evidence type="ECO:0000313" key="3">
    <source>
        <dbReference type="EMBL" id="AEH39485.1"/>
    </source>
</evidence>
<gene>
    <name evidence="3" type="ordered locus">Halxa_0245</name>
</gene>
<organism evidence="3 4">
    <name type="scientific">Halopiger xanaduensis (strain DSM 18323 / JCM 14033 / SH-6)</name>
    <dbReference type="NCBI Taxonomy" id="797210"/>
    <lineage>
        <taxon>Archaea</taxon>
        <taxon>Methanobacteriati</taxon>
        <taxon>Methanobacteriota</taxon>
        <taxon>Stenosarchaea group</taxon>
        <taxon>Halobacteria</taxon>
        <taxon>Halobacteriales</taxon>
        <taxon>Natrialbaceae</taxon>
        <taxon>Halopiger</taxon>
    </lineage>
</organism>
<reference evidence="4" key="1">
    <citation type="journal article" date="2012" name="Stand. Genomic Sci.">
        <title>Complete genome sequence of Halopiger xanaduensis type strain (SH-6(T)).</title>
        <authorList>
            <person name="Anderson I."/>
            <person name="Tindall B.J."/>
            <person name="Rohde M."/>
            <person name="Lucas S."/>
            <person name="Han J."/>
            <person name="Lapidus A."/>
            <person name="Cheng J.F."/>
            <person name="Goodwin L."/>
            <person name="Pitluck S."/>
            <person name="Peters L."/>
            <person name="Pati A."/>
            <person name="Mikhailova N."/>
            <person name="Pagani I."/>
            <person name="Teshima H."/>
            <person name="Han C."/>
            <person name="Tapia R."/>
            <person name="Land M."/>
            <person name="Woyke T."/>
            <person name="Klenk H.P."/>
            <person name="Kyrpides N."/>
            <person name="Ivanova N."/>
        </authorList>
    </citation>
    <scope>NUCLEOTIDE SEQUENCE [LARGE SCALE GENOMIC DNA]</scope>
    <source>
        <strain evidence="4">DSM 18323 / JCM 14033 / SH-6</strain>
        <plasmid evidence="4">Plasmid pHALXA03</plasmid>
    </source>
</reference>
<dbReference type="EMBL" id="CP002842">
    <property type="protein sequence ID" value="AEH39485.1"/>
    <property type="molecule type" value="Genomic_DNA"/>
</dbReference>
<keyword evidence="4" id="KW-1185">Reference proteome</keyword>
<feature type="compositionally biased region" description="Acidic residues" evidence="1">
    <location>
        <begin position="30"/>
        <end position="43"/>
    </location>
</feature>
<dbReference type="HOGENOM" id="CLU_150431_0_0_2"/>
<dbReference type="OrthoDB" id="386569at2157"/>